<feature type="region of interest" description="Disordered" evidence="10">
    <location>
        <begin position="1"/>
        <end position="96"/>
    </location>
</feature>
<keyword evidence="12" id="KW-1185">Reference proteome</keyword>
<dbReference type="SUPFAM" id="SSF50978">
    <property type="entry name" value="WD40 repeat-like"/>
    <property type="match status" value="1"/>
</dbReference>
<evidence type="ECO:0000313" key="11">
    <source>
        <dbReference type="EMBL" id="KAJ3183455.1"/>
    </source>
</evidence>
<proteinExistence type="inferred from homology"/>
<dbReference type="InterPro" id="IPR001680">
    <property type="entry name" value="WD40_rpt"/>
</dbReference>
<keyword evidence="5" id="KW-0677">Repeat</keyword>
<dbReference type="InterPro" id="IPR036322">
    <property type="entry name" value="WD40_repeat_dom_sf"/>
</dbReference>
<dbReference type="GO" id="GO:0032040">
    <property type="term" value="C:small-subunit processome"/>
    <property type="evidence" value="ECO:0007669"/>
    <property type="project" value="TreeGrafter"/>
</dbReference>
<feature type="compositionally biased region" description="Low complexity" evidence="10">
    <location>
        <begin position="1"/>
        <end position="20"/>
    </location>
</feature>
<evidence type="ECO:0000256" key="1">
    <source>
        <dbReference type="ARBA" id="ARBA00004604"/>
    </source>
</evidence>
<evidence type="ECO:0000256" key="8">
    <source>
        <dbReference type="ARBA" id="ARBA00074442"/>
    </source>
</evidence>
<dbReference type="GO" id="GO:0006364">
    <property type="term" value="P:rRNA processing"/>
    <property type="evidence" value="ECO:0007669"/>
    <property type="project" value="UniProtKB-KW"/>
</dbReference>
<dbReference type="Proteomes" id="UP001212152">
    <property type="component" value="Unassembled WGS sequence"/>
</dbReference>
<dbReference type="AlphaFoldDB" id="A0AAD5XQ11"/>
<dbReference type="PANTHER" id="PTHR18359:SF0">
    <property type="entry name" value="U3 SMALL NUCLEOLAR RNA-ASSOCIATED PROTEIN 18 HOMOLOG"/>
    <property type="match status" value="1"/>
</dbReference>
<feature type="compositionally biased region" description="Basic residues" evidence="10">
    <location>
        <begin position="54"/>
        <end position="65"/>
    </location>
</feature>
<dbReference type="GO" id="GO:0034388">
    <property type="term" value="C:Pwp2p-containing subcomplex of 90S preribosome"/>
    <property type="evidence" value="ECO:0007669"/>
    <property type="project" value="TreeGrafter"/>
</dbReference>
<comment type="similarity">
    <text evidence="7">Belongs to the WD repeat UTP18 family.</text>
</comment>
<evidence type="ECO:0000313" key="12">
    <source>
        <dbReference type="Proteomes" id="UP001212152"/>
    </source>
</evidence>
<keyword evidence="3" id="KW-0597">Phosphoprotein</keyword>
<evidence type="ECO:0000256" key="6">
    <source>
        <dbReference type="ARBA" id="ARBA00023242"/>
    </source>
</evidence>
<keyword evidence="2" id="KW-0698">rRNA processing</keyword>
<dbReference type="FunFam" id="2.130.10.10:FF:000121">
    <property type="entry name" value="U3 small nucleolar RNA-associated protein 18 homolog"/>
    <property type="match status" value="1"/>
</dbReference>
<protein>
    <recommendedName>
        <fullName evidence="8">U3 small nucleolar RNA-associated protein 18 homolog</fullName>
    </recommendedName>
</protein>
<comment type="subcellular location">
    <subcellularLocation>
        <location evidence="1">Nucleus</location>
        <location evidence="1">Nucleolus</location>
    </subcellularLocation>
</comment>
<dbReference type="Pfam" id="PF00400">
    <property type="entry name" value="WD40"/>
    <property type="match status" value="3"/>
</dbReference>
<name>A0AAD5XQ11_9FUNG</name>
<sequence>MAKSKTATVTATPATSASSPLPANRSRKRKAHAPSSPPAAAVQPEMTSTTKSSKPAKKQKTKRKAPTATESRGALASDSGFRGSAQIAAEPEKDAEELELEDLVFGGDVAGRVQGILRQAERMPEEEEEFVEEEESAAAWLGADAQSDEDEDLGFTIDTDGKQAAADDDSASVDGDEVAQPTELSTAVPAAWHDDDEVAVDIVSQKRLRKLRSDYSETTLSTAEYESRLRRQFERIHPTPLWAEISDKRGKEDGSSEDLLRVLRTATGIVDRRAASRILNPDSLEVVRLKDANQVAYSQAVVQSLQFHPKAPVLLTAGYDRTLRLFQVDGKVNPKVQSVYIKDLPIVKASFTPDGSEILITGRRKYFYTYDVEKGSVNRISGIRGHDEDDLSQSYISPDSKYIVFTGRDGVMMVVSKDTKQWIGDMKMNGTVKAVDFSPDGRTLYSFGGDGEVYNWDLGSRKCVHRFFDEGCVKATALAVSGGSGYIATGSDSGVVNLYTQTAALAKSNPAPEKAIYNLTTSISHLRFNHDAQILAMASKDKKDSLRLLHVPTRRVFKNWPTAQTPLGYVNSLDFSPGGGFLATGNDKGKVLLYRLNAYDAL</sequence>
<dbReference type="InterPro" id="IPR045161">
    <property type="entry name" value="Utp18"/>
</dbReference>
<dbReference type="InterPro" id="IPR015943">
    <property type="entry name" value="WD40/YVTN_repeat-like_dom_sf"/>
</dbReference>
<dbReference type="Gene3D" id="2.130.10.10">
    <property type="entry name" value="YVTN repeat-like/Quinoprotein amine dehydrogenase"/>
    <property type="match status" value="1"/>
</dbReference>
<evidence type="ECO:0000256" key="4">
    <source>
        <dbReference type="ARBA" id="ARBA00022574"/>
    </source>
</evidence>
<reference evidence="11" key="1">
    <citation type="submission" date="2020-05" db="EMBL/GenBank/DDBJ databases">
        <title>Phylogenomic resolution of chytrid fungi.</title>
        <authorList>
            <person name="Stajich J.E."/>
            <person name="Amses K."/>
            <person name="Simmons R."/>
            <person name="Seto K."/>
            <person name="Myers J."/>
            <person name="Bonds A."/>
            <person name="Quandt C.A."/>
            <person name="Barry K."/>
            <person name="Liu P."/>
            <person name="Grigoriev I."/>
            <person name="Longcore J.E."/>
            <person name="James T.Y."/>
        </authorList>
    </citation>
    <scope>NUCLEOTIDE SEQUENCE</scope>
    <source>
        <strain evidence="11">JEL0379</strain>
    </source>
</reference>
<evidence type="ECO:0000256" key="10">
    <source>
        <dbReference type="SAM" id="MobiDB-lite"/>
    </source>
</evidence>
<dbReference type="EMBL" id="JADGJQ010000006">
    <property type="protein sequence ID" value="KAJ3183455.1"/>
    <property type="molecule type" value="Genomic_DNA"/>
</dbReference>
<dbReference type="PANTHER" id="PTHR18359">
    <property type="entry name" value="WD-REPEAT PROTEIN-RELATED"/>
    <property type="match status" value="1"/>
</dbReference>
<keyword evidence="4 9" id="KW-0853">WD repeat</keyword>
<accession>A0AAD5XQ11</accession>
<feature type="repeat" description="WD" evidence="9">
    <location>
        <begin position="425"/>
        <end position="466"/>
    </location>
</feature>
<dbReference type="SMART" id="SM00320">
    <property type="entry name" value="WD40"/>
    <property type="match status" value="7"/>
</dbReference>
<evidence type="ECO:0000256" key="7">
    <source>
        <dbReference type="ARBA" id="ARBA00025767"/>
    </source>
</evidence>
<gene>
    <name evidence="11" type="primary">UTP18</name>
    <name evidence="11" type="ORF">HDU87_006774</name>
</gene>
<evidence type="ECO:0000256" key="2">
    <source>
        <dbReference type="ARBA" id="ARBA00022552"/>
    </source>
</evidence>
<evidence type="ECO:0000256" key="3">
    <source>
        <dbReference type="ARBA" id="ARBA00022553"/>
    </source>
</evidence>
<keyword evidence="6" id="KW-0539">Nucleus</keyword>
<dbReference type="PROSITE" id="PS50082">
    <property type="entry name" value="WD_REPEATS_2"/>
    <property type="match status" value="1"/>
</dbReference>
<comment type="caution">
    <text evidence="11">The sequence shown here is derived from an EMBL/GenBank/DDBJ whole genome shotgun (WGS) entry which is preliminary data.</text>
</comment>
<evidence type="ECO:0000256" key="5">
    <source>
        <dbReference type="ARBA" id="ARBA00022737"/>
    </source>
</evidence>
<organism evidence="11 12">
    <name type="scientific">Geranomyces variabilis</name>
    <dbReference type="NCBI Taxonomy" id="109894"/>
    <lineage>
        <taxon>Eukaryota</taxon>
        <taxon>Fungi</taxon>
        <taxon>Fungi incertae sedis</taxon>
        <taxon>Chytridiomycota</taxon>
        <taxon>Chytridiomycota incertae sedis</taxon>
        <taxon>Chytridiomycetes</taxon>
        <taxon>Spizellomycetales</taxon>
        <taxon>Powellomycetaceae</taxon>
        <taxon>Geranomyces</taxon>
    </lineage>
</organism>
<evidence type="ECO:0000256" key="9">
    <source>
        <dbReference type="PROSITE-ProRule" id="PRU00221"/>
    </source>
</evidence>